<gene>
    <name evidence="2" type="ORF">LMS43_02310</name>
</gene>
<sequence>MKVDVVGRWDIVTFEQAYDDGRRVLPFGEHIEGFVRYVEDGDMIVFIARKERAHFVQGGQWNAPDVEKAAAYNSVLSYAGRWTLDGDVVTHHVDFSVFPNWVGGVQKRKVRVLENGDIALEARLEADTSEARTARLVWRRRPTK</sequence>
<accession>A0ABT8EFS9</accession>
<evidence type="ECO:0000259" key="1">
    <source>
        <dbReference type="Pfam" id="PF13924"/>
    </source>
</evidence>
<reference evidence="2" key="1">
    <citation type="submission" date="2021-11" db="EMBL/GenBank/DDBJ databases">
        <title>Draft genome sequence of Alcaligenes endophyticus type strain CCUG 75668T.</title>
        <authorList>
            <person name="Salva-Serra F."/>
            <person name="Duran R.E."/>
            <person name="Seeger M."/>
            <person name="Moore E.R.B."/>
            <person name="Jaen-Luchoro D."/>
        </authorList>
    </citation>
    <scope>NUCLEOTIDE SEQUENCE</scope>
    <source>
        <strain evidence="2">CCUG 75668</strain>
    </source>
</reference>
<dbReference type="EMBL" id="JAJHNU010000001">
    <property type="protein sequence ID" value="MDN4120115.1"/>
    <property type="molecule type" value="Genomic_DNA"/>
</dbReference>
<proteinExistence type="predicted"/>
<dbReference type="RefSeq" id="WP_266122549.1">
    <property type="nucleotide sequence ID" value="NZ_JAJHNU010000001.1"/>
</dbReference>
<organism evidence="2 3">
    <name type="scientific">Alcaligenes endophyticus</name>
    <dbReference type="NCBI Taxonomy" id="1929088"/>
    <lineage>
        <taxon>Bacteria</taxon>
        <taxon>Pseudomonadati</taxon>
        <taxon>Pseudomonadota</taxon>
        <taxon>Betaproteobacteria</taxon>
        <taxon>Burkholderiales</taxon>
        <taxon>Alcaligenaceae</taxon>
        <taxon>Alcaligenes</taxon>
    </lineage>
</organism>
<keyword evidence="3" id="KW-1185">Reference proteome</keyword>
<evidence type="ECO:0000313" key="2">
    <source>
        <dbReference type="EMBL" id="MDN4120115.1"/>
    </source>
</evidence>
<dbReference type="InterPro" id="IPR024311">
    <property type="entry name" value="Lipocalin-like"/>
</dbReference>
<name>A0ABT8EFS9_9BURK</name>
<dbReference type="Proteomes" id="UP001168613">
    <property type="component" value="Unassembled WGS sequence"/>
</dbReference>
<dbReference type="Pfam" id="PF13924">
    <property type="entry name" value="Lipocalin_5"/>
    <property type="match status" value="1"/>
</dbReference>
<feature type="domain" description="Lipocalin-like" evidence="1">
    <location>
        <begin position="6"/>
        <end position="140"/>
    </location>
</feature>
<comment type="caution">
    <text evidence="2">The sequence shown here is derived from an EMBL/GenBank/DDBJ whole genome shotgun (WGS) entry which is preliminary data.</text>
</comment>
<protein>
    <submittedName>
        <fullName evidence="2">Lipocalin-like domain-containing protein</fullName>
    </submittedName>
</protein>
<evidence type="ECO:0000313" key="3">
    <source>
        <dbReference type="Proteomes" id="UP001168613"/>
    </source>
</evidence>